<dbReference type="RefSeq" id="WP_136082904.1">
    <property type="nucleotide sequence ID" value="NZ_CAAHFG010000004.1"/>
</dbReference>
<dbReference type="Proteomes" id="UP000366872">
    <property type="component" value="Unassembled WGS sequence"/>
</dbReference>
<evidence type="ECO:0000259" key="8">
    <source>
        <dbReference type="Pfam" id="PF00884"/>
    </source>
</evidence>
<keyword evidence="3" id="KW-0479">Metal-binding</keyword>
<dbReference type="EMBL" id="CAAHFG010000004">
    <property type="protein sequence ID" value="VGO17429.1"/>
    <property type="molecule type" value="Genomic_DNA"/>
</dbReference>
<dbReference type="SUPFAM" id="SSF53649">
    <property type="entry name" value="Alkaline phosphatase-like"/>
    <property type="match status" value="1"/>
</dbReference>
<dbReference type="InterPro" id="IPR000917">
    <property type="entry name" value="Sulfatase_N"/>
</dbReference>
<evidence type="ECO:0000256" key="3">
    <source>
        <dbReference type="ARBA" id="ARBA00022723"/>
    </source>
</evidence>
<comment type="similarity">
    <text evidence="2">Belongs to the sulfatase family.</text>
</comment>
<name>A0A6C2UBW1_PONDE</name>
<dbReference type="PANTHER" id="PTHR45953:SF1">
    <property type="entry name" value="IDURONATE 2-SULFATASE"/>
    <property type="match status" value="1"/>
</dbReference>
<keyword evidence="6" id="KW-0106">Calcium</keyword>
<evidence type="ECO:0000256" key="2">
    <source>
        <dbReference type="ARBA" id="ARBA00008779"/>
    </source>
</evidence>
<evidence type="ECO:0000256" key="7">
    <source>
        <dbReference type="SAM" id="SignalP"/>
    </source>
</evidence>
<keyword evidence="10" id="KW-1185">Reference proteome</keyword>
<sequence>MKKQIVLLITLSAIAALAAPPPRNVLLLCIDDLRPELKAFGADYVESPNIDRLAELGRPFHRHYVNAPSCGPSRCTLLTGRYGAPGNDALFKRAAQVEKEPASVPPSMPEWFRTHGYTTVSVGKVSHHPGGRGGNDWNDDSKIEIPNAWSRHLMPCGEWETPVGAMHGLAHGEIRKQAGKMDLFQSTAGPDTIYPDGLIAEEGIRQLGELAEAGKPFFLAIGLIKPHLPFGAPAKYMEPYNGVQLPPVPHPEKPQGKTTWHSSGEFMKYNRWGKDPRTDPAFSEEVRRHYAACVTYADKHVGDILAALKATGADKNTIVVVWGDHGWHLGEHAIWGKHSLFEEALHSPLIVYYPGIGHPGAKTDAVVETLDLFPTLCDLTGVEKPTFAQGESLLPQLNDPSAAGHTALAYRADKATLRTDTHRIIVHQKDGFVELYDHTSPEKETLNIAEKQPELVAKLKTLLEAKR</sequence>
<dbReference type="Pfam" id="PF00884">
    <property type="entry name" value="Sulfatase"/>
    <property type="match status" value="1"/>
</dbReference>
<dbReference type="PROSITE" id="PS00523">
    <property type="entry name" value="SULFATASE_1"/>
    <property type="match status" value="1"/>
</dbReference>
<dbReference type="GO" id="GO:0046872">
    <property type="term" value="F:metal ion binding"/>
    <property type="evidence" value="ECO:0007669"/>
    <property type="project" value="UniProtKB-KW"/>
</dbReference>
<dbReference type="Gene3D" id="3.40.720.10">
    <property type="entry name" value="Alkaline Phosphatase, subunit A"/>
    <property type="match status" value="1"/>
</dbReference>
<feature type="signal peptide" evidence="7">
    <location>
        <begin position="1"/>
        <end position="18"/>
    </location>
</feature>
<protein>
    <submittedName>
        <fullName evidence="9">Choline-sulfatase</fullName>
    </submittedName>
</protein>
<accession>A0A6C2UBW1</accession>
<keyword evidence="4 7" id="KW-0732">Signal</keyword>
<dbReference type="PANTHER" id="PTHR45953">
    <property type="entry name" value="IDURONATE 2-SULFATASE"/>
    <property type="match status" value="1"/>
</dbReference>
<comment type="cofactor">
    <cofactor evidence="1">
        <name>Ca(2+)</name>
        <dbReference type="ChEBI" id="CHEBI:29108"/>
    </cofactor>
</comment>
<keyword evidence="5" id="KW-0378">Hydrolase</keyword>
<evidence type="ECO:0000313" key="9">
    <source>
        <dbReference type="EMBL" id="VGO17429.1"/>
    </source>
</evidence>
<dbReference type="AlphaFoldDB" id="A0A6C2UBW1"/>
<dbReference type="GO" id="GO:0005737">
    <property type="term" value="C:cytoplasm"/>
    <property type="evidence" value="ECO:0007669"/>
    <property type="project" value="TreeGrafter"/>
</dbReference>
<proteinExistence type="inferred from homology"/>
<organism evidence="9 10">
    <name type="scientific">Pontiella desulfatans</name>
    <dbReference type="NCBI Taxonomy" id="2750659"/>
    <lineage>
        <taxon>Bacteria</taxon>
        <taxon>Pseudomonadati</taxon>
        <taxon>Kiritimatiellota</taxon>
        <taxon>Kiritimatiellia</taxon>
        <taxon>Kiritimatiellales</taxon>
        <taxon>Pontiellaceae</taxon>
        <taxon>Pontiella</taxon>
    </lineage>
</organism>
<reference evidence="9 10" key="1">
    <citation type="submission" date="2019-04" db="EMBL/GenBank/DDBJ databases">
        <authorList>
            <person name="Van Vliet M D."/>
        </authorList>
    </citation>
    <scope>NUCLEOTIDE SEQUENCE [LARGE SCALE GENOMIC DNA]</scope>
    <source>
        <strain evidence="9 10">F1</strain>
    </source>
</reference>
<evidence type="ECO:0000256" key="1">
    <source>
        <dbReference type="ARBA" id="ARBA00001913"/>
    </source>
</evidence>
<dbReference type="InterPro" id="IPR024607">
    <property type="entry name" value="Sulfatase_CS"/>
</dbReference>
<gene>
    <name evidence="9" type="primary">betC_81</name>
    <name evidence="9" type="ORF">PDESU_06025</name>
</gene>
<feature type="chain" id="PRO_5029001594" evidence="7">
    <location>
        <begin position="19"/>
        <end position="467"/>
    </location>
</feature>
<evidence type="ECO:0000256" key="5">
    <source>
        <dbReference type="ARBA" id="ARBA00022801"/>
    </source>
</evidence>
<dbReference type="InterPro" id="IPR017850">
    <property type="entry name" value="Alkaline_phosphatase_core_sf"/>
</dbReference>
<dbReference type="CDD" id="cd16030">
    <property type="entry name" value="iduronate-2-sulfatase"/>
    <property type="match status" value="1"/>
</dbReference>
<evidence type="ECO:0000256" key="6">
    <source>
        <dbReference type="ARBA" id="ARBA00022837"/>
    </source>
</evidence>
<dbReference type="GO" id="GO:0004423">
    <property type="term" value="F:iduronate-2-sulfatase activity"/>
    <property type="evidence" value="ECO:0007669"/>
    <property type="project" value="InterPro"/>
</dbReference>
<evidence type="ECO:0000313" key="10">
    <source>
        <dbReference type="Proteomes" id="UP000366872"/>
    </source>
</evidence>
<feature type="domain" description="Sulfatase N-terminal" evidence="8">
    <location>
        <begin position="23"/>
        <end position="382"/>
    </location>
</feature>
<evidence type="ECO:0000256" key="4">
    <source>
        <dbReference type="ARBA" id="ARBA00022729"/>
    </source>
</evidence>
<dbReference type="InterPro" id="IPR035874">
    <property type="entry name" value="IDS"/>
</dbReference>